<feature type="domain" description="Methyltransferase" evidence="3">
    <location>
        <begin position="47"/>
        <end position="143"/>
    </location>
</feature>
<keyword evidence="1 4" id="KW-0489">Methyltransferase</keyword>
<proteinExistence type="predicted"/>
<dbReference type="PANTHER" id="PTHR43861">
    <property type="entry name" value="TRANS-ACONITATE 2-METHYLTRANSFERASE-RELATED"/>
    <property type="match status" value="1"/>
</dbReference>
<dbReference type="RefSeq" id="XP_033684195.1">
    <property type="nucleotide sequence ID" value="XM_033831004.1"/>
</dbReference>
<keyword evidence="5" id="KW-1185">Reference proteome</keyword>
<dbReference type="InterPro" id="IPR041698">
    <property type="entry name" value="Methyltransf_25"/>
</dbReference>
<dbReference type="PANTHER" id="PTHR43861:SF1">
    <property type="entry name" value="TRANS-ACONITATE 2-METHYLTRANSFERASE"/>
    <property type="match status" value="1"/>
</dbReference>
<dbReference type="GO" id="GO:0008168">
    <property type="term" value="F:methyltransferase activity"/>
    <property type="evidence" value="ECO:0007669"/>
    <property type="project" value="UniProtKB-KW"/>
</dbReference>
<dbReference type="Gene3D" id="3.40.50.150">
    <property type="entry name" value="Vaccinia Virus protein VP39"/>
    <property type="match status" value="1"/>
</dbReference>
<evidence type="ECO:0000259" key="3">
    <source>
        <dbReference type="Pfam" id="PF13649"/>
    </source>
</evidence>
<dbReference type="SUPFAM" id="SSF53335">
    <property type="entry name" value="S-adenosyl-L-methionine-dependent methyltransferases"/>
    <property type="match status" value="1"/>
</dbReference>
<dbReference type="CDD" id="cd02440">
    <property type="entry name" value="AdoMet_MTases"/>
    <property type="match status" value="1"/>
</dbReference>
<dbReference type="InterPro" id="IPR029063">
    <property type="entry name" value="SAM-dependent_MTases_sf"/>
</dbReference>
<dbReference type="OrthoDB" id="2013972at2759"/>
<organism evidence="4 5">
    <name type="scientific">Trematosphaeria pertusa</name>
    <dbReference type="NCBI Taxonomy" id="390896"/>
    <lineage>
        <taxon>Eukaryota</taxon>
        <taxon>Fungi</taxon>
        <taxon>Dikarya</taxon>
        <taxon>Ascomycota</taxon>
        <taxon>Pezizomycotina</taxon>
        <taxon>Dothideomycetes</taxon>
        <taxon>Pleosporomycetidae</taxon>
        <taxon>Pleosporales</taxon>
        <taxon>Massarineae</taxon>
        <taxon>Trematosphaeriaceae</taxon>
        <taxon>Trematosphaeria</taxon>
    </lineage>
</organism>
<accession>A0A6A6IFH4</accession>
<reference evidence="4" key="1">
    <citation type="journal article" date="2020" name="Stud. Mycol.">
        <title>101 Dothideomycetes genomes: a test case for predicting lifestyles and emergence of pathogens.</title>
        <authorList>
            <person name="Haridas S."/>
            <person name="Albert R."/>
            <person name="Binder M."/>
            <person name="Bloem J."/>
            <person name="Labutti K."/>
            <person name="Salamov A."/>
            <person name="Andreopoulos B."/>
            <person name="Baker S."/>
            <person name="Barry K."/>
            <person name="Bills G."/>
            <person name="Bluhm B."/>
            <person name="Cannon C."/>
            <person name="Castanera R."/>
            <person name="Culley D."/>
            <person name="Daum C."/>
            <person name="Ezra D."/>
            <person name="Gonzalez J."/>
            <person name="Henrissat B."/>
            <person name="Kuo A."/>
            <person name="Liang C."/>
            <person name="Lipzen A."/>
            <person name="Lutzoni F."/>
            <person name="Magnuson J."/>
            <person name="Mondo S."/>
            <person name="Nolan M."/>
            <person name="Ohm R."/>
            <person name="Pangilinan J."/>
            <person name="Park H.-J."/>
            <person name="Ramirez L."/>
            <person name="Alfaro M."/>
            <person name="Sun H."/>
            <person name="Tritt A."/>
            <person name="Yoshinaga Y."/>
            <person name="Zwiers L.-H."/>
            <person name="Turgeon B."/>
            <person name="Goodwin S."/>
            <person name="Spatafora J."/>
            <person name="Crous P."/>
            <person name="Grigoriev I."/>
        </authorList>
    </citation>
    <scope>NUCLEOTIDE SEQUENCE</scope>
    <source>
        <strain evidence="4">CBS 122368</strain>
    </source>
</reference>
<dbReference type="Pfam" id="PF13649">
    <property type="entry name" value="Methyltransf_25"/>
    <property type="match status" value="1"/>
</dbReference>
<evidence type="ECO:0000256" key="2">
    <source>
        <dbReference type="ARBA" id="ARBA00022679"/>
    </source>
</evidence>
<evidence type="ECO:0000313" key="5">
    <source>
        <dbReference type="Proteomes" id="UP000800094"/>
    </source>
</evidence>
<dbReference type="EMBL" id="ML987195">
    <property type="protein sequence ID" value="KAF2249191.1"/>
    <property type="molecule type" value="Genomic_DNA"/>
</dbReference>
<name>A0A6A6IFH4_9PLEO</name>
<protein>
    <submittedName>
        <fullName evidence="4">S-adenosyl-L-methionine-dependent methyltransferase</fullName>
    </submittedName>
</protein>
<dbReference type="Proteomes" id="UP000800094">
    <property type="component" value="Unassembled WGS sequence"/>
</dbReference>
<keyword evidence="2 4" id="KW-0808">Transferase</keyword>
<evidence type="ECO:0000313" key="4">
    <source>
        <dbReference type="EMBL" id="KAF2249191.1"/>
    </source>
</evidence>
<dbReference type="AlphaFoldDB" id="A0A6A6IFH4"/>
<dbReference type="GeneID" id="54584334"/>
<gene>
    <name evidence="4" type="ORF">BU26DRAFT_531127</name>
</gene>
<dbReference type="GO" id="GO:0032259">
    <property type="term" value="P:methylation"/>
    <property type="evidence" value="ECO:0007669"/>
    <property type="project" value="UniProtKB-KW"/>
</dbReference>
<evidence type="ECO:0000256" key="1">
    <source>
        <dbReference type="ARBA" id="ARBA00022603"/>
    </source>
</evidence>
<sequence>MATPFTPKQALHVDGALLQELQGNVTDSIARDLLPDLPPLTSTSVIHDNGCGYGAVTRAIMESNPPSGIQIHATDINPLYLAQLQAKLAERPSWPVEVTTMDACKLTFPNGMFDLSLATFIFPALSDDVGAAAHMLRTLKPGGTGVVAVWKEMPWHAALEKTHVKLCGEDEPIAPRLASAWWYRKEKIEQVVRDAGWRDVRFVRKAAWLSLGVDLKRWATIAWTRPAQNGDEVSKAPMRGSYQRRYGRL</sequence>